<evidence type="ECO:0000256" key="9">
    <source>
        <dbReference type="SAM" id="MobiDB-lite"/>
    </source>
</evidence>
<dbReference type="Gene3D" id="1.10.520.20">
    <property type="entry name" value="N-terminal domain of the delta subunit of the F1F0-ATP synthase"/>
    <property type="match status" value="1"/>
</dbReference>
<evidence type="ECO:0000256" key="8">
    <source>
        <dbReference type="ARBA" id="ARBA00033369"/>
    </source>
</evidence>
<evidence type="ECO:0000256" key="1">
    <source>
        <dbReference type="ARBA" id="ARBA00004370"/>
    </source>
</evidence>
<keyword evidence="11" id="KW-1185">Reference proteome</keyword>
<dbReference type="GO" id="GO:0016020">
    <property type="term" value="C:membrane"/>
    <property type="evidence" value="ECO:0007669"/>
    <property type="project" value="UniProtKB-SubCell"/>
</dbReference>
<dbReference type="InterPro" id="IPR000711">
    <property type="entry name" value="ATPase_OSCP/dsu"/>
</dbReference>
<keyword evidence="4" id="KW-0375">Hydrogen ion transport</keyword>
<evidence type="ECO:0000313" key="10">
    <source>
        <dbReference type="EMBL" id="KAJ8945858.1"/>
    </source>
</evidence>
<comment type="subcellular location">
    <subcellularLocation>
        <location evidence="1">Membrane</location>
    </subcellularLocation>
</comment>
<keyword evidence="6" id="KW-0472">Membrane</keyword>
<dbReference type="SUPFAM" id="SSF47928">
    <property type="entry name" value="N-terminal domain of the delta subunit of the F1F0-ATP synthase"/>
    <property type="match status" value="1"/>
</dbReference>
<dbReference type="EMBL" id="JAPWTK010000204">
    <property type="protein sequence ID" value="KAJ8945858.1"/>
    <property type="molecule type" value="Genomic_DNA"/>
</dbReference>
<sequence length="212" mass="23782">MASQKLSVAVRRFSTSGAVGQLIKPPIQVFGIEGRYATALYSAANKRKSLEAVEKDLIKFQSSIKTDAKLREFIENPTIKRSIKSNALKAVAQKISLRPSPRTCCRSCGKMAASRTYKASSTRLKQSCPRTVERSVTCEVVTARELDAEQKQKLQGVLKSFVKPERVHFPDHQGGSHHPWRNDCQHRRQIRQHVCRQQNPRSTPSSSAPQSK</sequence>
<comment type="caution">
    <text evidence="10">The sequence shown here is derived from an EMBL/GenBank/DDBJ whole genome shotgun (WGS) entry which is preliminary data.</text>
</comment>
<dbReference type="PANTHER" id="PTHR11910">
    <property type="entry name" value="ATP SYNTHASE DELTA CHAIN"/>
    <property type="match status" value="1"/>
</dbReference>
<gene>
    <name evidence="10" type="ORF">NQ318_002696</name>
</gene>
<dbReference type="InterPro" id="IPR026015">
    <property type="entry name" value="ATP_synth_OSCP/delta_N_sf"/>
</dbReference>
<comment type="similarity">
    <text evidence="2">Belongs to the ATPase delta chain family.</text>
</comment>
<feature type="region of interest" description="Disordered" evidence="9">
    <location>
        <begin position="192"/>
        <end position="212"/>
    </location>
</feature>
<keyword evidence="7" id="KW-0066">ATP synthesis</keyword>
<evidence type="ECO:0000313" key="11">
    <source>
        <dbReference type="Proteomes" id="UP001162162"/>
    </source>
</evidence>
<dbReference type="AlphaFoldDB" id="A0AAV8Y4M5"/>
<evidence type="ECO:0000256" key="4">
    <source>
        <dbReference type="ARBA" id="ARBA00022781"/>
    </source>
</evidence>
<accession>A0AAV8Y4M5</accession>
<evidence type="ECO:0000256" key="5">
    <source>
        <dbReference type="ARBA" id="ARBA00023065"/>
    </source>
</evidence>
<keyword evidence="3" id="KW-0813">Transport</keyword>
<evidence type="ECO:0000256" key="6">
    <source>
        <dbReference type="ARBA" id="ARBA00023136"/>
    </source>
</evidence>
<evidence type="ECO:0000256" key="7">
    <source>
        <dbReference type="ARBA" id="ARBA00023310"/>
    </source>
</evidence>
<name>A0AAV8Y4M5_9CUCU</name>
<keyword evidence="5" id="KW-0406">Ion transport</keyword>
<proteinExistence type="inferred from homology"/>
<protein>
    <recommendedName>
        <fullName evidence="8">Oligomycin sensitivity conferral protein</fullName>
    </recommendedName>
</protein>
<reference evidence="10" key="1">
    <citation type="journal article" date="2023" name="Insect Mol. Biol.">
        <title>Genome sequencing provides insights into the evolution of gene families encoding plant cell wall-degrading enzymes in longhorned beetles.</title>
        <authorList>
            <person name="Shin N.R."/>
            <person name="Okamura Y."/>
            <person name="Kirsch R."/>
            <person name="Pauchet Y."/>
        </authorList>
    </citation>
    <scope>NUCLEOTIDE SEQUENCE</scope>
    <source>
        <strain evidence="10">AMC_N1</strain>
    </source>
</reference>
<dbReference type="Pfam" id="PF00213">
    <property type="entry name" value="OSCP"/>
    <property type="match status" value="1"/>
</dbReference>
<evidence type="ECO:0000256" key="2">
    <source>
        <dbReference type="ARBA" id="ARBA00007046"/>
    </source>
</evidence>
<organism evidence="10 11">
    <name type="scientific">Aromia moschata</name>
    <dbReference type="NCBI Taxonomy" id="1265417"/>
    <lineage>
        <taxon>Eukaryota</taxon>
        <taxon>Metazoa</taxon>
        <taxon>Ecdysozoa</taxon>
        <taxon>Arthropoda</taxon>
        <taxon>Hexapoda</taxon>
        <taxon>Insecta</taxon>
        <taxon>Pterygota</taxon>
        <taxon>Neoptera</taxon>
        <taxon>Endopterygota</taxon>
        <taxon>Coleoptera</taxon>
        <taxon>Polyphaga</taxon>
        <taxon>Cucujiformia</taxon>
        <taxon>Chrysomeloidea</taxon>
        <taxon>Cerambycidae</taxon>
        <taxon>Cerambycinae</taxon>
        <taxon>Callichromatini</taxon>
        <taxon>Aromia</taxon>
    </lineage>
</organism>
<evidence type="ECO:0000256" key="3">
    <source>
        <dbReference type="ARBA" id="ARBA00022448"/>
    </source>
</evidence>
<dbReference type="Proteomes" id="UP001162162">
    <property type="component" value="Unassembled WGS sequence"/>
</dbReference>
<feature type="compositionally biased region" description="Polar residues" evidence="9">
    <location>
        <begin position="195"/>
        <end position="212"/>
    </location>
</feature>
<dbReference type="GO" id="GO:0046933">
    <property type="term" value="F:proton-transporting ATP synthase activity, rotational mechanism"/>
    <property type="evidence" value="ECO:0007669"/>
    <property type="project" value="InterPro"/>
</dbReference>